<sequence>MRAGRRPETMIAPQTFIGGTSDEQFSSSYCYIQLSDGCLSSSHFSVDACSINFSCALVRQSCRDDHSPSRRGFQ</sequence>
<accession>U4L9I2</accession>
<dbReference type="AlphaFoldDB" id="U4L9I2"/>
<reference evidence="1 2" key="1">
    <citation type="journal article" date="2013" name="PLoS Genet.">
        <title>The genome and development-dependent transcriptomes of Pyronema confluens: a window into fungal evolution.</title>
        <authorList>
            <person name="Traeger S."/>
            <person name="Altegoer F."/>
            <person name="Freitag M."/>
            <person name="Gabaldon T."/>
            <person name="Kempken F."/>
            <person name="Kumar A."/>
            <person name="Marcet-Houben M."/>
            <person name="Poggeler S."/>
            <person name="Stajich J.E."/>
            <person name="Nowrousian M."/>
        </authorList>
    </citation>
    <scope>NUCLEOTIDE SEQUENCE [LARGE SCALE GENOMIC DNA]</scope>
    <source>
        <strain evidence="2">CBS 100304</strain>
        <tissue evidence="1">Vegetative mycelium</tissue>
    </source>
</reference>
<evidence type="ECO:0000313" key="2">
    <source>
        <dbReference type="Proteomes" id="UP000018144"/>
    </source>
</evidence>
<dbReference type="EMBL" id="HF935902">
    <property type="protein sequence ID" value="CCX13890.1"/>
    <property type="molecule type" value="Genomic_DNA"/>
</dbReference>
<gene>
    <name evidence="1" type="ORF">PCON_13483</name>
</gene>
<name>U4L9I2_PYROM</name>
<protein>
    <submittedName>
        <fullName evidence="1">Uncharacterized protein</fullName>
    </submittedName>
</protein>
<proteinExistence type="predicted"/>
<dbReference type="Proteomes" id="UP000018144">
    <property type="component" value="Unassembled WGS sequence"/>
</dbReference>
<organism evidence="1 2">
    <name type="scientific">Pyronema omphalodes (strain CBS 100304)</name>
    <name type="common">Pyronema confluens</name>
    <dbReference type="NCBI Taxonomy" id="1076935"/>
    <lineage>
        <taxon>Eukaryota</taxon>
        <taxon>Fungi</taxon>
        <taxon>Dikarya</taxon>
        <taxon>Ascomycota</taxon>
        <taxon>Pezizomycotina</taxon>
        <taxon>Pezizomycetes</taxon>
        <taxon>Pezizales</taxon>
        <taxon>Pyronemataceae</taxon>
        <taxon>Pyronema</taxon>
    </lineage>
</organism>
<keyword evidence="2" id="KW-1185">Reference proteome</keyword>
<evidence type="ECO:0000313" key="1">
    <source>
        <dbReference type="EMBL" id="CCX13890.1"/>
    </source>
</evidence>